<dbReference type="InterPro" id="IPR036188">
    <property type="entry name" value="FAD/NAD-bd_sf"/>
</dbReference>
<dbReference type="SUPFAM" id="SSF51905">
    <property type="entry name" value="FAD/NAD(P)-binding domain"/>
    <property type="match status" value="1"/>
</dbReference>
<comment type="caution">
    <text evidence="2">The sequence shown here is derived from an EMBL/GenBank/DDBJ whole genome shotgun (WGS) entry which is preliminary data.</text>
</comment>
<dbReference type="InterPro" id="IPR011777">
    <property type="entry name" value="Geranylgeranyl_Rdtase_fam"/>
</dbReference>
<feature type="domain" description="FAD-binding" evidence="1">
    <location>
        <begin position="5"/>
        <end position="176"/>
    </location>
</feature>
<dbReference type="AlphaFoldDB" id="A0A8J3LZD4"/>
<dbReference type="Gene3D" id="3.50.50.60">
    <property type="entry name" value="FAD/NAD(P)-binding domain"/>
    <property type="match status" value="1"/>
</dbReference>
<name>A0A8J3LZD4_9ACTN</name>
<accession>A0A8J3LZD4</accession>
<dbReference type="Proteomes" id="UP000653674">
    <property type="component" value="Unassembled WGS sequence"/>
</dbReference>
<evidence type="ECO:0000259" key="1">
    <source>
        <dbReference type="Pfam" id="PF01494"/>
    </source>
</evidence>
<proteinExistence type="predicted"/>
<dbReference type="PANTHER" id="PTHR42685:SF22">
    <property type="entry name" value="CONDITIONED MEDIUM FACTOR RECEPTOR 1"/>
    <property type="match status" value="1"/>
</dbReference>
<dbReference type="Pfam" id="PF01494">
    <property type="entry name" value="FAD_binding_3"/>
    <property type="match status" value="1"/>
</dbReference>
<dbReference type="EMBL" id="BONU01000012">
    <property type="protein sequence ID" value="GIG73860.1"/>
    <property type="molecule type" value="Genomic_DNA"/>
</dbReference>
<dbReference type="GO" id="GO:0071949">
    <property type="term" value="F:FAD binding"/>
    <property type="evidence" value="ECO:0007669"/>
    <property type="project" value="InterPro"/>
</dbReference>
<sequence length="421" mass="45128">MAVSDADVIVVGAGPGGSSAAYHLAQHGLRVLLLEKTEFPREKVCGDGLTPRAVKQLVKMGIDTSEKAGWLHNKGLRVIGGGVRLELAWPDLASFPNYGLTRTRMDFDQLLATRASEAGAVLKTGTNVTGPILDSSGRAVGVKATAGGEPVEYRAPLVIAADGVSGRFALALGLAKREDRPMGVAVRRYYRSPAKHDDDYLESWLELRSKEHPEKLLPGYGWIFGMGDGRVNAGLGVLNSSAAFGKTNYRTLLTDWLSSTPDDWQLNDEAHADGGIQGAALPMGFNRVPHYTRGVLLVGDCGGMVNPFNGEGIAYAMESGELAAEVAVQALARPAGPERERAFAAYPAELKARYGGYYRLGNWFVKLIGHPEVMRIATKHGMPHPTLMRFVLKLLANLTDPRGGDAMDRIITALTKVAPAA</sequence>
<keyword evidence="3" id="KW-1185">Reference proteome</keyword>
<gene>
    <name evidence="2" type="ORF">Pfl04_22640</name>
</gene>
<dbReference type="PANTHER" id="PTHR42685">
    <property type="entry name" value="GERANYLGERANYL DIPHOSPHATE REDUCTASE"/>
    <property type="match status" value="1"/>
</dbReference>
<dbReference type="GO" id="GO:0016628">
    <property type="term" value="F:oxidoreductase activity, acting on the CH-CH group of donors, NAD or NADP as acceptor"/>
    <property type="evidence" value="ECO:0007669"/>
    <property type="project" value="InterPro"/>
</dbReference>
<dbReference type="PRINTS" id="PR00420">
    <property type="entry name" value="RNGMNOXGNASE"/>
</dbReference>
<evidence type="ECO:0000313" key="3">
    <source>
        <dbReference type="Proteomes" id="UP000653674"/>
    </source>
</evidence>
<organism evidence="2 3">
    <name type="scientific">Planosporangium flavigriseum</name>
    <dbReference type="NCBI Taxonomy" id="373681"/>
    <lineage>
        <taxon>Bacteria</taxon>
        <taxon>Bacillati</taxon>
        <taxon>Actinomycetota</taxon>
        <taxon>Actinomycetes</taxon>
        <taxon>Micromonosporales</taxon>
        <taxon>Micromonosporaceae</taxon>
        <taxon>Planosporangium</taxon>
    </lineage>
</organism>
<reference evidence="2" key="1">
    <citation type="submission" date="2021-01" db="EMBL/GenBank/DDBJ databases">
        <title>Whole genome shotgun sequence of Planosporangium flavigriseum NBRC 105377.</title>
        <authorList>
            <person name="Komaki H."/>
            <person name="Tamura T."/>
        </authorList>
    </citation>
    <scope>NUCLEOTIDE SEQUENCE</scope>
    <source>
        <strain evidence="2">NBRC 105377</strain>
    </source>
</reference>
<dbReference type="NCBIfam" id="TIGR02032">
    <property type="entry name" value="GG-red-SF"/>
    <property type="match status" value="1"/>
</dbReference>
<protein>
    <submittedName>
        <fullName evidence="2">Drug:proton antiporter</fullName>
    </submittedName>
</protein>
<dbReference type="InterPro" id="IPR050407">
    <property type="entry name" value="Geranylgeranyl_reductase"/>
</dbReference>
<dbReference type="InterPro" id="IPR002938">
    <property type="entry name" value="FAD-bd"/>
</dbReference>
<evidence type="ECO:0000313" key="2">
    <source>
        <dbReference type="EMBL" id="GIG73860.1"/>
    </source>
</evidence>